<dbReference type="RefSeq" id="WP_074463297.1">
    <property type="nucleotide sequence ID" value="NZ_FMUR01000021.1"/>
</dbReference>
<protein>
    <submittedName>
        <fullName evidence="4">NUDIX domain-containing protein</fullName>
    </submittedName>
</protein>
<evidence type="ECO:0000313" key="4">
    <source>
        <dbReference type="EMBL" id="SCY51742.1"/>
    </source>
</evidence>
<dbReference type="GO" id="GO:0019693">
    <property type="term" value="P:ribose phosphate metabolic process"/>
    <property type="evidence" value="ECO:0007669"/>
    <property type="project" value="TreeGrafter"/>
</dbReference>
<dbReference type="PRINTS" id="PR00502">
    <property type="entry name" value="NUDIXFAMILY"/>
</dbReference>
<evidence type="ECO:0000256" key="1">
    <source>
        <dbReference type="ARBA" id="ARBA00001946"/>
    </source>
</evidence>
<evidence type="ECO:0000313" key="5">
    <source>
        <dbReference type="Proteomes" id="UP000183047"/>
    </source>
</evidence>
<organism evidence="4 5">
    <name type="scientific">Butyrivibrio hungatei</name>
    <dbReference type="NCBI Taxonomy" id="185008"/>
    <lineage>
        <taxon>Bacteria</taxon>
        <taxon>Bacillati</taxon>
        <taxon>Bacillota</taxon>
        <taxon>Clostridia</taxon>
        <taxon>Lachnospirales</taxon>
        <taxon>Lachnospiraceae</taxon>
        <taxon>Butyrivibrio</taxon>
    </lineage>
</organism>
<dbReference type="InterPro" id="IPR015797">
    <property type="entry name" value="NUDIX_hydrolase-like_dom_sf"/>
</dbReference>
<name>A0A1G5GJI2_9FIRM</name>
<comment type="cofactor">
    <cofactor evidence="1">
        <name>Mg(2+)</name>
        <dbReference type="ChEBI" id="CHEBI:18420"/>
    </cofactor>
</comment>
<dbReference type="Gene3D" id="3.90.79.10">
    <property type="entry name" value="Nucleoside Triphosphate Pyrophosphohydrolase"/>
    <property type="match status" value="1"/>
</dbReference>
<dbReference type="AlphaFoldDB" id="A0A1G5GJI2"/>
<accession>A0A1G5GJI2</accession>
<dbReference type="SUPFAM" id="SSF55811">
    <property type="entry name" value="Nudix"/>
    <property type="match status" value="1"/>
</dbReference>
<dbReference type="GO" id="GO:0006753">
    <property type="term" value="P:nucleoside phosphate metabolic process"/>
    <property type="evidence" value="ECO:0007669"/>
    <property type="project" value="TreeGrafter"/>
</dbReference>
<dbReference type="PANTHER" id="PTHR11839">
    <property type="entry name" value="UDP/ADP-SUGAR PYROPHOSPHATASE"/>
    <property type="match status" value="1"/>
</dbReference>
<dbReference type="CDD" id="cd03424">
    <property type="entry name" value="NUDIX_ADPRase_Nudt5_UGPPase_Nudt14"/>
    <property type="match status" value="1"/>
</dbReference>
<dbReference type="EMBL" id="FMUR01000021">
    <property type="protein sequence ID" value="SCY51742.1"/>
    <property type="molecule type" value="Genomic_DNA"/>
</dbReference>
<dbReference type="GO" id="GO:0016787">
    <property type="term" value="F:hydrolase activity"/>
    <property type="evidence" value="ECO:0007669"/>
    <property type="project" value="UniProtKB-KW"/>
</dbReference>
<gene>
    <name evidence="4" type="ORF">SAMN02910451_02909</name>
</gene>
<dbReference type="PROSITE" id="PS51462">
    <property type="entry name" value="NUDIX"/>
    <property type="match status" value="1"/>
</dbReference>
<dbReference type="GO" id="GO:0005829">
    <property type="term" value="C:cytosol"/>
    <property type="evidence" value="ECO:0007669"/>
    <property type="project" value="TreeGrafter"/>
</dbReference>
<dbReference type="PANTHER" id="PTHR11839:SF18">
    <property type="entry name" value="NUDIX HYDROLASE DOMAIN-CONTAINING PROTEIN"/>
    <property type="match status" value="1"/>
</dbReference>
<keyword evidence="2" id="KW-0378">Hydrolase</keyword>
<reference evidence="5" key="1">
    <citation type="submission" date="2016-10" db="EMBL/GenBank/DDBJ databases">
        <authorList>
            <person name="Varghese N."/>
            <person name="Submissions S."/>
        </authorList>
    </citation>
    <scope>NUCLEOTIDE SEQUENCE [LARGE SCALE GENOMIC DNA]</scope>
    <source>
        <strain evidence="5">XBD2006</strain>
    </source>
</reference>
<dbReference type="InterPro" id="IPR020476">
    <property type="entry name" value="Nudix_hydrolase"/>
</dbReference>
<evidence type="ECO:0000256" key="2">
    <source>
        <dbReference type="ARBA" id="ARBA00022801"/>
    </source>
</evidence>
<feature type="domain" description="Nudix hydrolase" evidence="3">
    <location>
        <begin position="40"/>
        <end position="169"/>
    </location>
</feature>
<dbReference type="Proteomes" id="UP000183047">
    <property type="component" value="Unassembled WGS sequence"/>
</dbReference>
<sequence>MDKWKQLDREYIIDNRWVKLAKDKVQLPNGTCLDDFYVFEKKSVSLIVAVDEDNNVLIKSEYRYPVDEILYELPGGVIEDGDSALDAAKRELLEETGYTSDDWTKLLSGYDYPTKDTNVVNIFLAKNIKKTGEQKLEASEDIEFKFIPLNEAIDMCITNKIKVNGTIAGLMLCAAVVKGRT</sequence>
<evidence type="ECO:0000259" key="3">
    <source>
        <dbReference type="PROSITE" id="PS51462"/>
    </source>
</evidence>
<keyword evidence="5" id="KW-1185">Reference proteome</keyword>
<dbReference type="InterPro" id="IPR000086">
    <property type="entry name" value="NUDIX_hydrolase_dom"/>
</dbReference>
<proteinExistence type="predicted"/>
<dbReference type="OrthoDB" id="9806150at2"/>
<dbReference type="Pfam" id="PF00293">
    <property type="entry name" value="NUDIX"/>
    <property type="match status" value="1"/>
</dbReference>